<keyword evidence="2" id="KW-1185">Reference proteome</keyword>
<dbReference type="AlphaFoldDB" id="A0A5N6M062"/>
<accession>A0A5N6M062</accession>
<organism evidence="1 2">
    <name type="scientific">Mikania micrantha</name>
    <name type="common">bitter vine</name>
    <dbReference type="NCBI Taxonomy" id="192012"/>
    <lineage>
        <taxon>Eukaryota</taxon>
        <taxon>Viridiplantae</taxon>
        <taxon>Streptophyta</taxon>
        <taxon>Embryophyta</taxon>
        <taxon>Tracheophyta</taxon>
        <taxon>Spermatophyta</taxon>
        <taxon>Magnoliopsida</taxon>
        <taxon>eudicotyledons</taxon>
        <taxon>Gunneridae</taxon>
        <taxon>Pentapetalae</taxon>
        <taxon>asterids</taxon>
        <taxon>campanulids</taxon>
        <taxon>Asterales</taxon>
        <taxon>Asteraceae</taxon>
        <taxon>Asteroideae</taxon>
        <taxon>Heliantheae alliance</taxon>
        <taxon>Eupatorieae</taxon>
        <taxon>Mikania</taxon>
    </lineage>
</organism>
<evidence type="ECO:0000313" key="1">
    <source>
        <dbReference type="EMBL" id="KAD3066966.1"/>
    </source>
</evidence>
<proteinExistence type="predicted"/>
<sequence>MMTPDPSHNHRQLRFIPYLRLTHKTGTVPPADVILHWFNLDGYFLRQVSSQPSYFITSTANSSSKLPVSQLQLISHDQLLSDVYCMCSWLVTIFRISVAAAKMVAWVAGALNLGLTTAENYETTTTSSGVGTGVFFSPLDQEMKGQNDVSYKL</sequence>
<protein>
    <submittedName>
        <fullName evidence="1">Uncharacterized protein</fullName>
    </submittedName>
</protein>
<name>A0A5N6M062_9ASTR</name>
<reference evidence="1 2" key="1">
    <citation type="submission" date="2019-05" db="EMBL/GenBank/DDBJ databases">
        <title>Mikania micrantha, genome provides insights into the molecular mechanism of rapid growth.</title>
        <authorList>
            <person name="Liu B."/>
        </authorList>
    </citation>
    <scope>NUCLEOTIDE SEQUENCE [LARGE SCALE GENOMIC DNA]</scope>
    <source>
        <strain evidence="1">NLD-2019</strain>
        <tissue evidence="1">Leaf</tissue>
    </source>
</reference>
<evidence type="ECO:0000313" key="2">
    <source>
        <dbReference type="Proteomes" id="UP000326396"/>
    </source>
</evidence>
<gene>
    <name evidence="1" type="ORF">E3N88_34846</name>
</gene>
<dbReference type="Proteomes" id="UP000326396">
    <property type="component" value="Linkage Group LG7"/>
</dbReference>
<dbReference type="EMBL" id="SZYD01000017">
    <property type="protein sequence ID" value="KAD3066966.1"/>
    <property type="molecule type" value="Genomic_DNA"/>
</dbReference>
<comment type="caution">
    <text evidence="1">The sequence shown here is derived from an EMBL/GenBank/DDBJ whole genome shotgun (WGS) entry which is preliminary data.</text>
</comment>